<dbReference type="Gene3D" id="3.30.1150.10">
    <property type="match status" value="1"/>
</dbReference>
<keyword evidence="1" id="KW-0813">Transport</keyword>
<gene>
    <name evidence="6" type="ORF">ISS97_17775</name>
</gene>
<keyword evidence="2" id="KW-0472">Membrane</keyword>
<dbReference type="SMART" id="SM00965">
    <property type="entry name" value="STN"/>
    <property type="match status" value="1"/>
</dbReference>
<feature type="region of interest" description="Disordered" evidence="4">
    <location>
        <begin position="99"/>
        <end position="122"/>
    </location>
</feature>
<protein>
    <submittedName>
        <fullName evidence="6">Secretin and TonB N-terminal domain-containing protein</fullName>
    </submittedName>
</protein>
<accession>A0ABW8K8A2</accession>
<proteinExistence type="predicted"/>
<organism evidence="6 7">
    <name type="scientific">Dyella koreensis</name>
    <dbReference type="NCBI Taxonomy" id="311235"/>
    <lineage>
        <taxon>Bacteria</taxon>
        <taxon>Pseudomonadati</taxon>
        <taxon>Pseudomonadota</taxon>
        <taxon>Gammaproteobacteria</taxon>
        <taxon>Lysobacterales</taxon>
        <taxon>Rhodanobacteraceae</taxon>
        <taxon>Dyella</taxon>
    </lineage>
</organism>
<dbReference type="EMBL" id="JADIKD010000012">
    <property type="protein sequence ID" value="MFK2919124.1"/>
    <property type="molecule type" value="Genomic_DNA"/>
</dbReference>
<feature type="domain" description="Secretin/TonB short N-terminal" evidence="5">
    <location>
        <begin position="42"/>
        <end position="93"/>
    </location>
</feature>
<keyword evidence="7" id="KW-1185">Reference proteome</keyword>
<comment type="caution">
    <text evidence="6">The sequence shown here is derived from an EMBL/GenBank/DDBJ whole genome shotgun (WGS) entry which is preliminary data.</text>
</comment>
<evidence type="ECO:0000256" key="4">
    <source>
        <dbReference type="SAM" id="MobiDB-lite"/>
    </source>
</evidence>
<evidence type="ECO:0000259" key="5">
    <source>
        <dbReference type="SMART" id="SM00965"/>
    </source>
</evidence>
<evidence type="ECO:0000256" key="1">
    <source>
        <dbReference type="ARBA" id="ARBA00022448"/>
    </source>
</evidence>
<dbReference type="SUPFAM" id="SSF74653">
    <property type="entry name" value="TolA/TonB C-terminal domain"/>
    <property type="match status" value="1"/>
</dbReference>
<evidence type="ECO:0000313" key="7">
    <source>
        <dbReference type="Proteomes" id="UP001620408"/>
    </source>
</evidence>
<evidence type="ECO:0000313" key="6">
    <source>
        <dbReference type="EMBL" id="MFK2919124.1"/>
    </source>
</evidence>
<dbReference type="Gene3D" id="3.55.50.30">
    <property type="match status" value="1"/>
</dbReference>
<dbReference type="Proteomes" id="UP001620408">
    <property type="component" value="Unassembled WGS sequence"/>
</dbReference>
<keyword evidence="3" id="KW-0998">Cell outer membrane</keyword>
<name>A0ABW8K8A2_9GAMM</name>
<dbReference type="RefSeq" id="WP_379983249.1">
    <property type="nucleotide sequence ID" value="NZ_JADIKD010000012.1"/>
</dbReference>
<feature type="compositionally biased region" description="Basic and acidic residues" evidence="4">
    <location>
        <begin position="105"/>
        <end position="114"/>
    </location>
</feature>
<dbReference type="Pfam" id="PF07660">
    <property type="entry name" value="STN"/>
    <property type="match status" value="1"/>
</dbReference>
<sequence>MGLPPASDDVPVRRDARQRLHFDIGPQSLSGAVRAFSDVTGQALLVDQTLLAGRESPGVSGDFTAEQALDRLLAGTGLVQHYAADQAFTLIPADTTATAGATHSSDIHEDRQENDAPPDPVAEAYGATLQSAVENHLCRSETTRLGTYRLVMQLWIGAAGTVDKMRLISSSGSAERDAAIQVAMLRLRLEPPPLVMVQPVTILLLPGAASRLPGCTSRSPARDKAA</sequence>
<evidence type="ECO:0000256" key="3">
    <source>
        <dbReference type="ARBA" id="ARBA00023237"/>
    </source>
</evidence>
<evidence type="ECO:0000256" key="2">
    <source>
        <dbReference type="ARBA" id="ARBA00023136"/>
    </source>
</evidence>
<dbReference type="InterPro" id="IPR011662">
    <property type="entry name" value="Secretin/TonB_short_N"/>
</dbReference>
<reference evidence="6 7" key="1">
    <citation type="submission" date="2020-10" db="EMBL/GenBank/DDBJ databases">
        <title>Phylogeny of dyella-like bacteria.</title>
        <authorList>
            <person name="Fu J."/>
        </authorList>
    </citation>
    <scope>NUCLEOTIDE SEQUENCE [LARGE SCALE GENOMIC DNA]</scope>
    <source>
        <strain evidence="6 7">BB4</strain>
    </source>
</reference>